<keyword evidence="3" id="KW-0812">Transmembrane</keyword>
<feature type="compositionally biased region" description="Polar residues" evidence="2">
    <location>
        <begin position="255"/>
        <end position="268"/>
    </location>
</feature>
<dbReference type="Proteomes" id="UP000717515">
    <property type="component" value="Unassembled WGS sequence"/>
</dbReference>
<accession>A0A9P8CUS3</accession>
<feature type="compositionally biased region" description="Low complexity" evidence="2">
    <location>
        <begin position="296"/>
        <end position="313"/>
    </location>
</feature>
<evidence type="ECO:0000313" key="5">
    <source>
        <dbReference type="Proteomes" id="UP000717515"/>
    </source>
</evidence>
<comment type="caution">
    <text evidence="4">The sequence shown here is derived from an EMBL/GenBank/DDBJ whole genome shotgun (WGS) entry which is preliminary data.</text>
</comment>
<feature type="region of interest" description="Disordered" evidence="2">
    <location>
        <begin position="40"/>
        <end position="80"/>
    </location>
</feature>
<reference evidence="4" key="1">
    <citation type="submission" date="2021-07" db="EMBL/GenBank/DDBJ databases">
        <title>Draft genome of Mortierella alpina, strain LL118, isolated from an aspen leaf litter sample.</title>
        <authorList>
            <person name="Yang S."/>
            <person name="Vinatzer B.A."/>
        </authorList>
    </citation>
    <scope>NUCLEOTIDE SEQUENCE</scope>
    <source>
        <strain evidence="4">LL118</strain>
    </source>
</reference>
<evidence type="ECO:0000256" key="2">
    <source>
        <dbReference type="SAM" id="MobiDB-lite"/>
    </source>
</evidence>
<organism evidence="4 5">
    <name type="scientific">Mortierella alpina</name>
    <name type="common">Oleaginous fungus</name>
    <name type="synonym">Mortierella renispora</name>
    <dbReference type="NCBI Taxonomy" id="64518"/>
    <lineage>
        <taxon>Eukaryota</taxon>
        <taxon>Fungi</taxon>
        <taxon>Fungi incertae sedis</taxon>
        <taxon>Mucoromycota</taxon>
        <taxon>Mortierellomycotina</taxon>
        <taxon>Mortierellomycetes</taxon>
        <taxon>Mortierellales</taxon>
        <taxon>Mortierellaceae</taxon>
        <taxon>Mortierella</taxon>
    </lineage>
</organism>
<dbReference type="AlphaFoldDB" id="A0A9P8CUS3"/>
<keyword evidence="1" id="KW-0175">Coiled coil</keyword>
<protein>
    <submittedName>
        <fullName evidence="4">Uncharacterized protein</fullName>
    </submittedName>
</protein>
<feature type="transmembrane region" description="Helical" evidence="3">
    <location>
        <begin position="6"/>
        <end position="25"/>
    </location>
</feature>
<name>A0A9P8CUS3_MORAP</name>
<sequence>MVHPGIIVAGVFGVVLTGVVIYEIFKEEFSDFLESFEKPSPVGYGYERPREQRDQDQRRQHGFAQDEHDHRQGQSSSMYQADYELRQRRTLRQDDEKEDEDDHDVLMERLRKINETEAAIAANEARLADMERAMKEREEALERSTRERVDRLEQELRESNERNARREQELNTMHQLQQHQIWPDMRDQNPFASVETLHQPLNRIVDMATAPERVVTASNAHHEVGSRAANAILRHDLSSNHLDNVNPFEDPASLHENTSSSRRSSVNGDETDGFTDAEDRSLTVGRDEEDQDWTEAEIGSIGSHESEESWGSP</sequence>
<gene>
    <name evidence="4" type="ORF">KVV02_007050</name>
</gene>
<keyword evidence="3" id="KW-0472">Membrane</keyword>
<evidence type="ECO:0000313" key="4">
    <source>
        <dbReference type="EMBL" id="KAG9320137.1"/>
    </source>
</evidence>
<proteinExistence type="predicted"/>
<evidence type="ECO:0000256" key="1">
    <source>
        <dbReference type="SAM" id="Coils"/>
    </source>
</evidence>
<keyword evidence="3" id="KW-1133">Transmembrane helix</keyword>
<feature type="coiled-coil region" evidence="1">
    <location>
        <begin position="113"/>
        <end position="169"/>
    </location>
</feature>
<dbReference type="EMBL" id="JAIFTL010000324">
    <property type="protein sequence ID" value="KAG9320137.1"/>
    <property type="molecule type" value="Genomic_DNA"/>
</dbReference>
<feature type="region of interest" description="Disordered" evidence="2">
    <location>
        <begin position="243"/>
        <end position="313"/>
    </location>
</feature>
<evidence type="ECO:0000256" key="3">
    <source>
        <dbReference type="SAM" id="Phobius"/>
    </source>
</evidence>
<feature type="compositionally biased region" description="Basic and acidic residues" evidence="2">
    <location>
        <begin position="47"/>
        <end position="72"/>
    </location>
</feature>